<organism evidence="5 6">
    <name type="scientific">Hibiscus syriacus</name>
    <name type="common">Rose of Sharon</name>
    <dbReference type="NCBI Taxonomy" id="106335"/>
    <lineage>
        <taxon>Eukaryota</taxon>
        <taxon>Viridiplantae</taxon>
        <taxon>Streptophyta</taxon>
        <taxon>Embryophyta</taxon>
        <taxon>Tracheophyta</taxon>
        <taxon>Spermatophyta</taxon>
        <taxon>Magnoliopsida</taxon>
        <taxon>eudicotyledons</taxon>
        <taxon>Gunneridae</taxon>
        <taxon>Pentapetalae</taxon>
        <taxon>rosids</taxon>
        <taxon>malvids</taxon>
        <taxon>Malvales</taxon>
        <taxon>Malvaceae</taxon>
        <taxon>Malvoideae</taxon>
        <taxon>Hibiscus</taxon>
    </lineage>
</organism>
<dbReference type="InterPro" id="IPR036312">
    <property type="entry name" value="Bifun_inhib/LTP/seed_sf"/>
</dbReference>
<dbReference type="GO" id="GO:0008289">
    <property type="term" value="F:lipid binding"/>
    <property type="evidence" value="ECO:0007669"/>
    <property type="project" value="UniProtKB-KW"/>
</dbReference>
<sequence length="117" mass="12829">MAGLKLVCGLILFMLVVEPMATTALTCGDVVGLAAGCIGYLQNRGGRRPSRGCCNGVHYLNRRARTTRDRRTVCRCLQNTARRISGVNYRLAESLPAKCGVRIPFKISLSTNCNRVR</sequence>
<protein>
    <recommendedName>
        <fullName evidence="2">Non-specific lipid-transfer protein</fullName>
    </recommendedName>
</protein>
<evidence type="ECO:0000256" key="1">
    <source>
        <dbReference type="ARBA" id="ARBA00009748"/>
    </source>
</evidence>
<evidence type="ECO:0000256" key="3">
    <source>
        <dbReference type="SAM" id="SignalP"/>
    </source>
</evidence>
<keyword evidence="2" id="KW-0446">Lipid-binding</keyword>
<feature type="domain" description="Bifunctional inhibitor/plant lipid transfer protein/seed storage helical" evidence="4">
    <location>
        <begin position="27"/>
        <end position="113"/>
    </location>
</feature>
<keyword evidence="6" id="KW-1185">Reference proteome</keyword>
<dbReference type="Gene3D" id="1.10.110.10">
    <property type="entry name" value="Plant lipid-transfer and hydrophobic proteins"/>
    <property type="match status" value="1"/>
</dbReference>
<feature type="signal peptide" evidence="3">
    <location>
        <begin position="1"/>
        <end position="24"/>
    </location>
</feature>
<dbReference type="AlphaFoldDB" id="A0A6A3CH59"/>
<evidence type="ECO:0000313" key="5">
    <source>
        <dbReference type="EMBL" id="KAE8728117.1"/>
    </source>
</evidence>
<name>A0A6A3CH59_HIBSY</name>
<dbReference type="Proteomes" id="UP000436088">
    <property type="component" value="Unassembled WGS sequence"/>
</dbReference>
<dbReference type="GO" id="GO:0006869">
    <property type="term" value="P:lipid transport"/>
    <property type="evidence" value="ECO:0007669"/>
    <property type="project" value="InterPro"/>
</dbReference>
<comment type="similarity">
    <text evidence="1 2">Belongs to the plant LTP family.</text>
</comment>
<keyword evidence="3" id="KW-0732">Signal</keyword>
<dbReference type="PROSITE" id="PS00597">
    <property type="entry name" value="PLANT_LTP"/>
    <property type="match status" value="1"/>
</dbReference>
<evidence type="ECO:0000259" key="4">
    <source>
        <dbReference type="SMART" id="SM00499"/>
    </source>
</evidence>
<dbReference type="PANTHER" id="PTHR33076">
    <property type="entry name" value="NON-SPECIFIC LIPID-TRANSFER PROTEIN 2-RELATED"/>
    <property type="match status" value="1"/>
</dbReference>
<dbReference type="Pfam" id="PF00234">
    <property type="entry name" value="Tryp_alpha_amyl"/>
    <property type="match status" value="1"/>
</dbReference>
<dbReference type="InterPro" id="IPR016140">
    <property type="entry name" value="Bifunc_inhib/LTP/seed_store"/>
</dbReference>
<gene>
    <name evidence="5" type="ORF">F3Y22_tig00004779pilonHSYRG00125</name>
</gene>
<dbReference type="OrthoDB" id="1890443at2759"/>
<dbReference type="PRINTS" id="PR00382">
    <property type="entry name" value="LIPIDTRNSFER"/>
</dbReference>
<dbReference type="InterPro" id="IPR000528">
    <property type="entry name" value="Plant_nsLTP"/>
</dbReference>
<comment type="function">
    <text evidence="2">Plant non-specific lipid-transfer proteins transfer phospholipids as well as galactolipids across membranes. May play a role in wax or cutin deposition in the cell walls of expanding epidermal cells and certain secretory tissues.</text>
</comment>
<keyword evidence="2" id="KW-0813">Transport</keyword>
<accession>A0A6A3CH59</accession>
<evidence type="ECO:0000256" key="2">
    <source>
        <dbReference type="RuleBase" id="RU000628"/>
    </source>
</evidence>
<feature type="chain" id="PRO_5025449892" description="Non-specific lipid-transfer protein" evidence="3">
    <location>
        <begin position="25"/>
        <end position="117"/>
    </location>
</feature>
<dbReference type="SMART" id="SM00499">
    <property type="entry name" value="AAI"/>
    <property type="match status" value="1"/>
</dbReference>
<dbReference type="CDD" id="cd01960">
    <property type="entry name" value="nsLTP1"/>
    <property type="match status" value="1"/>
</dbReference>
<comment type="caution">
    <text evidence="5">The sequence shown here is derived from an EMBL/GenBank/DDBJ whole genome shotgun (WGS) entry which is preliminary data.</text>
</comment>
<dbReference type="EMBL" id="VEPZ02000279">
    <property type="protein sequence ID" value="KAE8728117.1"/>
    <property type="molecule type" value="Genomic_DNA"/>
</dbReference>
<reference evidence="5" key="1">
    <citation type="submission" date="2019-09" db="EMBL/GenBank/DDBJ databases">
        <title>Draft genome information of white flower Hibiscus syriacus.</title>
        <authorList>
            <person name="Kim Y.-M."/>
        </authorList>
    </citation>
    <scope>NUCLEOTIDE SEQUENCE [LARGE SCALE GENOMIC DNA]</scope>
    <source>
        <strain evidence="5">YM2019G1</strain>
    </source>
</reference>
<dbReference type="SUPFAM" id="SSF47699">
    <property type="entry name" value="Bifunctional inhibitor/lipid-transfer protein/seed storage 2S albumin"/>
    <property type="match status" value="1"/>
</dbReference>
<evidence type="ECO:0000313" key="6">
    <source>
        <dbReference type="Proteomes" id="UP000436088"/>
    </source>
</evidence>
<proteinExistence type="inferred from homology"/>